<gene>
    <name evidence="1" type="ORF">SFOMI_5282</name>
</gene>
<organism evidence="1 2">
    <name type="scientific">Sphingobium fuliginis (strain ATCC 27551)</name>
    <dbReference type="NCBI Taxonomy" id="336203"/>
    <lineage>
        <taxon>Bacteria</taxon>
        <taxon>Pseudomonadati</taxon>
        <taxon>Pseudomonadota</taxon>
        <taxon>Alphaproteobacteria</taxon>
        <taxon>Sphingomonadales</taxon>
        <taxon>Sphingomonadaceae</taxon>
        <taxon>Sphingobium</taxon>
    </lineage>
</organism>
<comment type="caution">
    <text evidence="1">The sequence shown here is derived from an EMBL/GenBank/DDBJ whole genome shotgun (WGS) entry which is preliminary data.</text>
</comment>
<dbReference type="EMBL" id="BEWI01000034">
    <property type="protein sequence ID" value="GAY24697.1"/>
    <property type="molecule type" value="Genomic_DNA"/>
</dbReference>
<protein>
    <submittedName>
        <fullName evidence="1">Uncharacterized protein</fullName>
    </submittedName>
</protein>
<sequence length="207" mass="22400">MLMSAREAEEGLVDTIRRAPGAHQATIIMICPTRGFRNANDAAQAGSLGDLLRGREFEDILIAAQDHDLAVADAHAGALPLCRTMERLRHTRLLQRAQLRTWIARGLEVGQVAGAGHIRWGKAISGLTGRLGEFTARYAGPAQPRGHRIVIEVDGGRPATGYFDVQGQPLDPEAVISNRARLRAEMAALLRSFAASTRLPCIQPSLL</sequence>
<accession>A0A292ZMN1</accession>
<evidence type="ECO:0000313" key="1">
    <source>
        <dbReference type="EMBL" id="GAY24697.1"/>
    </source>
</evidence>
<dbReference type="Proteomes" id="UP000221538">
    <property type="component" value="Unassembled WGS sequence"/>
</dbReference>
<dbReference type="AlphaFoldDB" id="A0A292ZMN1"/>
<proteinExistence type="predicted"/>
<reference evidence="1 2" key="2">
    <citation type="journal article" date="2013" name="Environ. Sci. Technol.">
        <title>The 4-tert-butylphenol-utilizing bacterium Sphingobium fuliginis OMI can degrade bisphenols via phenolic ring hydroxylation and meta-cleavage pathway.</title>
        <authorList>
            <person name="Ogata Y."/>
            <person name="Goda S."/>
            <person name="Toyama T."/>
            <person name="Sei K."/>
            <person name="Ike M."/>
        </authorList>
    </citation>
    <scope>NUCLEOTIDE SEQUENCE [LARGE SCALE GENOMIC DNA]</scope>
    <source>
        <strain evidence="1 2">OMI</strain>
    </source>
</reference>
<name>A0A292ZMN1_SPHSA</name>
<reference evidence="1 2" key="1">
    <citation type="journal article" date="2013" name="Biodegradation">
        <title>Occurrence of 4-tert-butylphenol (4-t-BP) biodegradation in an aquatic sample caused by the presence of Spirodela polyrrhiza and isolation of a 4-t-BP-utilizing bacterium.</title>
        <authorList>
            <person name="Ogata Y."/>
            <person name="Toyama T."/>
            <person name="Yu N."/>
            <person name="Wang X."/>
            <person name="Sei K."/>
            <person name="Ike M."/>
        </authorList>
    </citation>
    <scope>NUCLEOTIDE SEQUENCE [LARGE SCALE GENOMIC DNA]</scope>
    <source>
        <strain evidence="1 2">OMI</strain>
    </source>
</reference>
<evidence type="ECO:0000313" key="2">
    <source>
        <dbReference type="Proteomes" id="UP000221538"/>
    </source>
</evidence>